<evidence type="ECO:0000256" key="1">
    <source>
        <dbReference type="ARBA" id="ARBA00022679"/>
    </source>
</evidence>
<dbReference type="Gene3D" id="3.40.50.150">
    <property type="entry name" value="Vaccinia Virus protein VP39"/>
    <property type="match status" value="1"/>
</dbReference>
<organism evidence="3 4">
    <name type="scientific">Desulfocucumis palustris</name>
    <dbReference type="NCBI Taxonomy" id="1898651"/>
    <lineage>
        <taxon>Bacteria</taxon>
        <taxon>Bacillati</taxon>
        <taxon>Bacillota</taxon>
        <taxon>Clostridia</taxon>
        <taxon>Eubacteriales</taxon>
        <taxon>Desulfocucumaceae</taxon>
        <taxon>Desulfocucumis</taxon>
    </lineage>
</organism>
<dbReference type="PANTHER" id="PTHR43861">
    <property type="entry name" value="TRANS-ACONITATE 2-METHYLTRANSFERASE-RELATED"/>
    <property type="match status" value="1"/>
</dbReference>
<feature type="domain" description="Methyltransferase" evidence="2">
    <location>
        <begin position="79"/>
        <end position="173"/>
    </location>
</feature>
<evidence type="ECO:0000259" key="2">
    <source>
        <dbReference type="Pfam" id="PF13649"/>
    </source>
</evidence>
<evidence type="ECO:0000313" key="4">
    <source>
        <dbReference type="Proteomes" id="UP000239549"/>
    </source>
</evidence>
<keyword evidence="1" id="KW-0808">Transferase</keyword>
<evidence type="ECO:0000313" key="3">
    <source>
        <dbReference type="EMBL" id="GBF34960.1"/>
    </source>
</evidence>
<dbReference type="Pfam" id="PF13649">
    <property type="entry name" value="Methyltransf_25"/>
    <property type="match status" value="1"/>
</dbReference>
<keyword evidence="4" id="KW-1185">Reference proteome</keyword>
<dbReference type="EMBL" id="BFAV01000155">
    <property type="protein sequence ID" value="GBF34960.1"/>
    <property type="molecule type" value="Genomic_DNA"/>
</dbReference>
<dbReference type="InterPro" id="IPR041698">
    <property type="entry name" value="Methyltransf_25"/>
</dbReference>
<dbReference type="InterPro" id="IPR029063">
    <property type="entry name" value="SAM-dependent_MTases_sf"/>
</dbReference>
<reference evidence="4" key="1">
    <citation type="submission" date="2018-02" db="EMBL/GenBank/DDBJ databases">
        <title>Genome sequence of Desulfocucumis palustris strain NAW-5.</title>
        <authorList>
            <person name="Watanabe M."/>
            <person name="Kojima H."/>
            <person name="Fukui M."/>
        </authorList>
    </citation>
    <scope>NUCLEOTIDE SEQUENCE [LARGE SCALE GENOMIC DNA]</scope>
    <source>
        <strain evidence="4">NAW-5</strain>
    </source>
</reference>
<dbReference type="OrthoDB" id="9774345at2"/>
<dbReference type="GO" id="GO:0016740">
    <property type="term" value="F:transferase activity"/>
    <property type="evidence" value="ECO:0007669"/>
    <property type="project" value="UniProtKB-KW"/>
</dbReference>
<sequence>MRIINDNKIDLQALKKLIAKPEIFEKSTDKFWDDRHISGQMLRLHLNPEVEAASKTKETIKAETNFIIRWTNMGADKNVLDLGCGPGLYVKEFAKTGARVTGIDFSERSINYANKYVKSTYKNTEFFEINYLDIGFKKSFDIATLIFYDFCALNTNEQKRLLSKIHDSLKDDGVFIFDVVTDNRKSSVTTSISICEGGFWSPNPYIEIVNIFMYDEPKTEGNQYTIIDKDGATRVIRLYHRLFGLEEITKLLNDYNFKVEKVYKNLKGEALSEDSETYGIFARKA</sequence>
<dbReference type="Proteomes" id="UP000239549">
    <property type="component" value="Unassembled WGS sequence"/>
</dbReference>
<dbReference type="CDD" id="cd02440">
    <property type="entry name" value="AdoMet_MTases"/>
    <property type="match status" value="1"/>
</dbReference>
<dbReference type="Gene3D" id="2.20.25.110">
    <property type="entry name" value="S-adenosyl-L-methionine-dependent methyltransferases"/>
    <property type="match status" value="1"/>
</dbReference>
<dbReference type="RefSeq" id="WP_104373108.1">
    <property type="nucleotide sequence ID" value="NZ_BFAV01000155.1"/>
</dbReference>
<name>A0A2L2XFM1_9FIRM</name>
<protein>
    <recommendedName>
        <fullName evidence="2">Methyltransferase domain-containing protein</fullName>
    </recommendedName>
</protein>
<comment type="caution">
    <text evidence="3">The sequence shown here is derived from an EMBL/GenBank/DDBJ whole genome shotgun (WGS) entry which is preliminary data.</text>
</comment>
<gene>
    <name evidence="3" type="ORF">DCCM_4081</name>
</gene>
<dbReference type="AlphaFoldDB" id="A0A2L2XFM1"/>
<dbReference type="SUPFAM" id="SSF53335">
    <property type="entry name" value="S-adenosyl-L-methionine-dependent methyltransferases"/>
    <property type="match status" value="1"/>
</dbReference>
<accession>A0A2L2XFM1</accession>
<proteinExistence type="predicted"/>